<keyword evidence="6 7" id="KW-0378">Hydrolase</keyword>
<organism evidence="7 8">
    <name type="scientific">Stylosanthes scabra</name>
    <dbReference type="NCBI Taxonomy" id="79078"/>
    <lineage>
        <taxon>Eukaryota</taxon>
        <taxon>Viridiplantae</taxon>
        <taxon>Streptophyta</taxon>
        <taxon>Embryophyta</taxon>
        <taxon>Tracheophyta</taxon>
        <taxon>Spermatophyta</taxon>
        <taxon>Magnoliopsida</taxon>
        <taxon>eudicotyledons</taxon>
        <taxon>Gunneridae</taxon>
        <taxon>Pentapetalae</taxon>
        <taxon>rosids</taxon>
        <taxon>fabids</taxon>
        <taxon>Fabales</taxon>
        <taxon>Fabaceae</taxon>
        <taxon>Papilionoideae</taxon>
        <taxon>50 kb inversion clade</taxon>
        <taxon>dalbergioids sensu lato</taxon>
        <taxon>Dalbergieae</taxon>
        <taxon>Pterocarpus clade</taxon>
        <taxon>Stylosanthes</taxon>
    </lineage>
</organism>
<feature type="signal peptide" evidence="6">
    <location>
        <begin position="1"/>
        <end position="19"/>
    </location>
</feature>
<keyword evidence="4 6" id="KW-0134">Cell wall</keyword>
<evidence type="ECO:0000313" key="7">
    <source>
        <dbReference type="EMBL" id="MED6122959.1"/>
    </source>
</evidence>
<proteinExistence type="inferred from homology"/>
<dbReference type="PANTHER" id="PTHR21562">
    <property type="entry name" value="NOTUM-RELATED"/>
    <property type="match status" value="1"/>
</dbReference>
<keyword evidence="6" id="KW-0964">Secreted</keyword>
<dbReference type="InterPro" id="IPR004963">
    <property type="entry name" value="PAE/NOTUM"/>
</dbReference>
<comment type="similarity">
    <text evidence="3 6">Belongs to the pectinacetylesterase family.</text>
</comment>
<feature type="non-terminal residue" evidence="7">
    <location>
        <position position="126"/>
    </location>
</feature>
<dbReference type="PANTHER" id="PTHR21562:SF69">
    <property type="entry name" value="PECTIN ACETYLESTERASE 9"/>
    <property type="match status" value="1"/>
</dbReference>
<accession>A0ABU6RGJ1</accession>
<evidence type="ECO:0000256" key="3">
    <source>
        <dbReference type="ARBA" id="ARBA00005784"/>
    </source>
</evidence>
<comment type="function">
    <text evidence="1 6">Hydrolyzes acetyl esters in homogalacturonan regions of pectin. In type I primary cell wall, galacturonic acid residues of pectin can be acetylated at the O-2 and O-3 positions. Decreasing the degree of acetylation of pectin gels in vitro alters their physical properties.</text>
</comment>
<dbReference type="EMBL" id="JASCZI010030478">
    <property type="protein sequence ID" value="MED6122959.1"/>
    <property type="molecule type" value="Genomic_DNA"/>
</dbReference>
<comment type="caution">
    <text evidence="7">The sequence shown here is derived from an EMBL/GenBank/DDBJ whole genome shotgun (WGS) entry which is preliminary data.</text>
</comment>
<dbReference type="GO" id="GO:1990699">
    <property type="term" value="F:palmitoleyl hydrolase activity"/>
    <property type="evidence" value="ECO:0007669"/>
    <property type="project" value="UniProtKB-EC"/>
</dbReference>
<gene>
    <name evidence="7" type="primary">PAE9_2</name>
    <name evidence="7" type="ORF">PIB30_044874</name>
</gene>
<evidence type="ECO:0000313" key="8">
    <source>
        <dbReference type="Proteomes" id="UP001341840"/>
    </source>
</evidence>
<keyword evidence="8" id="KW-1185">Reference proteome</keyword>
<protein>
    <recommendedName>
        <fullName evidence="6">Pectin acetylesterase</fullName>
        <ecNumber evidence="6">3.1.1.-</ecNumber>
    </recommendedName>
</protein>
<dbReference type="Proteomes" id="UP001341840">
    <property type="component" value="Unassembled WGS sequence"/>
</dbReference>
<sequence>MKVLLALAALLCVVRVVAAGPGRVASKDNNNNEEEEERRLLVSMTLVKNAPASGALCLDGSLPAYHLHRGFGAGINNWLLQFEGGGWCNDLPSCLERAQSRRGSTRYMSKMEVFSGILSNNASQNP</sequence>
<comment type="subcellular location">
    <subcellularLocation>
        <location evidence="2 6">Secreted</location>
        <location evidence="2 6">Cell wall</location>
    </subcellularLocation>
</comment>
<evidence type="ECO:0000256" key="4">
    <source>
        <dbReference type="ARBA" id="ARBA00022512"/>
    </source>
</evidence>
<evidence type="ECO:0000256" key="1">
    <source>
        <dbReference type="ARBA" id="ARBA00003534"/>
    </source>
</evidence>
<reference evidence="7 8" key="1">
    <citation type="journal article" date="2023" name="Plants (Basel)">
        <title>Bridging the Gap: Combining Genomics and Transcriptomics Approaches to Understand Stylosanthes scabra, an Orphan Legume from the Brazilian Caatinga.</title>
        <authorList>
            <person name="Ferreira-Neto J.R.C."/>
            <person name="da Silva M.D."/>
            <person name="Binneck E."/>
            <person name="de Melo N.F."/>
            <person name="da Silva R.H."/>
            <person name="de Melo A.L.T.M."/>
            <person name="Pandolfi V."/>
            <person name="Bustamante F.O."/>
            <person name="Brasileiro-Vidal A.C."/>
            <person name="Benko-Iseppon A.M."/>
        </authorList>
    </citation>
    <scope>NUCLEOTIDE SEQUENCE [LARGE SCALE GENOMIC DNA]</scope>
    <source>
        <tissue evidence="7">Leaves</tissue>
    </source>
</reference>
<feature type="chain" id="PRO_5045001874" description="Pectin acetylesterase" evidence="6">
    <location>
        <begin position="20"/>
        <end position="126"/>
    </location>
</feature>
<evidence type="ECO:0000256" key="6">
    <source>
        <dbReference type="RuleBase" id="RU363114"/>
    </source>
</evidence>
<keyword evidence="5 6" id="KW-0961">Cell wall biogenesis/degradation</keyword>
<evidence type="ECO:0000256" key="5">
    <source>
        <dbReference type="ARBA" id="ARBA00023316"/>
    </source>
</evidence>
<name>A0ABU6RGJ1_9FABA</name>
<keyword evidence="6" id="KW-0732">Signal</keyword>
<dbReference type="Pfam" id="PF03283">
    <property type="entry name" value="PAE"/>
    <property type="match status" value="1"/>
</dbReference>
<evidence type="ECO:0000256" key="2">
    <source>
        <dbReference type="ARBA" id="ARBA00004191"/>
    </source>
</evidence>
<dbReference type="EC" id="3.1.1.-" evidence="6"/>